<dbReference type="RefSeq" id="WP_316685539.1">
    <property type="nucleotide sequence ID" value="NZ_CATZAZ010000017.1"/>
</dbReference>
<comment type="caution">
    <text evidence="1">The sequence shown here is derived from an EMBL/GenBank/DDBJ whole genome shotgun (WGS) entry which is preliminary data.</text>
</comment>
<evidence type="ECO:0000313" key="1">
    <source>
        <dbReference type="EMBL" id="CAJ0807654.1"/>
    </source>
</evidence>
<dbReference type="AlphaFoldDB" id="A0AAD2BUE7"/>
<evidence type="ECO:0000313" key="2">
    <source>
        <dbReference type="Proteomes" id="UP001189756"/>
    </source>
</evidence>
<proteinExistence type="predicted"/>
<dbReference type="EMBL" id="CATZAZ010000017">
    <property type="protein sequence ID" value="CAJ0807654.1"/>
    <property type="molecule type" value="Genomic_DNA"/>
</dbReference>
<accession>A0AAD2BUE7</accession>
<organism evidence="1 2">
    <name type="scientific">Ralstonia thomasii</name>
    <dbReference type="NCBI Taxonomy" id="3058596"/>
    <lineage>
        <taxon>Bacteria</taxon>
        <taxon>Pseudomonadati</taxon>
        <taxon>Pseudomonadota</taxon>
        <taxon>Betaproteobacteria</taxon>
        <taxon>Burkholderiales</taxon>
        <taxon>Burkholderiaceae</taxon>
        <taxon>Ralstonia</taxon>
    </lineage>
</organism>
<protein>
    <submittedName>
        <fullName evidence="1">Uncharacterized protein</fullName>
    </submittedName>
</protein>
<name>A0AAD2BUE7_9RALS</name>
<reference evidence="1" key="1">
    <citation type="submission" date="2023-07" db="EMBL/GenBank/DDBJ databases">
        <authorList>
            <person name="Peeters C."/>
        </authorList>
    </citation>
    <scope>NUCLEOTIDE SEQUENCE</scope>
    <source>
        <strain evidence="1">R-77560</strain>
    </source>
</reference>
<dbReference type="Proteomes" id="UP001189756">
    <property type="component" value="Unassembled WGS sequence"/>
</dbReference>
<sequence>MLVGKLEPLDVAKKVLRPSTLEVVCRHPYTTYGWKILDRWAMNDPVRLKNLEIESEFLLLSKLLEQQTTETQVLTNQSALERLATGETEAEILASEHVNTEL</sequence>
<gene>
    <name evidence="1" type="ORF">R77560_04606</name>
</gene>